<accession>A0A6C0HBW3</accession>
<sequence>MLIDYYNNIHNIKYIFFIFICIIFLFFLSFFLYIRFKFGFWRIQPVFHIYDLHYYLFPHGIIQHCMPERNKYCNFKDIEVVKFDSLDNYKISKFASFVQSHYLRNKDNVFLPKEENIVPYFTGHNHPCFVSFYNISELLLDCKTNTSIENNKIIGVMTSRPVRIYINNGSKDSFFDAYYVDYLCVDKNHRKAGIAPQIIQTHEYNQRLLNEKIVVSLFKREGELTGIVPLCVYSTYGFEMRTWKRPPRLPGYLGLIEIGPKNMHYLVDFIKIQNTKFDIVVMPEISNLIELIKTGNIYCYIIVHDFEVLCVYFFRKSCAYVRKNVEILSCFASINSKNNNPDIFVEGYKVALWKIYKKHPGFQYAVIEDTSDNNAIIKNIMLRTKPTMVSPTAYFFYNFAYPTFKPSKCLILH</sequence>
<keyword evidence="1" id="KW-1133">Transmembrane helix</keyword>
<evidence type="ECO:0000256" key="1">
    <source>
        <dbReference type="SAM" id="Phobius"/>
    </source>
</evidence>
<feature type="transmembrane region" description="Helical" evidence="1">
    <location>
        <begin position="12"/>
        <end position="34"/>
    </location>
</feature>
<keyword evidence="1" id="KW-0472">Membrane</keyword>
<evidence type="ECO:0000313" key="2">
    <source>
        <dbReference type="EMBL" id="QHT78078.1"/>
    </source>
</evidence>
<dbReference type="EMBL" id="MN739929">
    <property type="protein sequence ID" value="QHT78078.1"/>
    <property type="molecule type" value="Genomic_DNA"/>
</dbReference>
<evidence type="ECO:0008006" key="3">
    <source>
        <dbReference type="Google" id="ProtNLM"/>
    </source>
</evidence>
<dbReference type="SUPFAM" id="SSF55729">
    <property type="entry name" value="Acyl-CoA N-acyltransferases (Nat)"/>
    <property type="match status" value="1"/>
</dbReference>
<protein>
    <recommendedName>
        <fullName evidence="3">Glycylpeptide N-tetradecanoyltransferase</fullName>
    </recommendedName>
</protein>
<keyword evidence="1" id="KW-0812">Transmembrane</keyword>
<proteinExistence type="predicted"/>
<organism evidence="2">
    <name type="scientific">viral metagenome</name>
    <dbReference type="NCBI Taxonomy" id="1070528"/>
    <lineage>
        <taxon>unclassified sequences</taxon>
        <taxon>metagenomes</taxon>
        <taxon>organismal metagenomes</taxon>
    </lineage>
</organism>
<dbReference type="Gene3D" id="3.40.630.170">
    <property type="match status" value="1"/>
</dbReference>
<dbReference type="InterPro" id="IPR016181">
    <property type="entry name" value="Acyl_CoA_acyltransferase"/>
</dbReference>
<dbReference type="AlphaFoldDB" id="A0A6C0HBW3"/>
<name>A0A6C0HBW3_9ZZZZ</name>
<reference evidence="2" key="1">
    <citation type="journal article" date="2020" name="Nature">
        <title>Giant virus diversity and host interactions through global metagenomics.</title>
        <authorList>
            <person name="Schulz F."/>
            <person name="Roux S."/>
            <person name="Paez-Espino D."/>
            <person name="Jungbluth S."/>
            <person name="Walsh D.A."/>
            <person name="Denef V.J."/>
            <person name="McMahon K.D."/>
            <person name="Konstantinidis K.T."/>
            <person name="Eloe-Fadrosh E.A."/>
            <person name="Kyrpides N.C."/>
            <person name="Woyke T."/>
        </authorList>
    </citation>
    <scope>NUCLEOTIDE SEQUENCE</scope>
    <source>
        <strain evidence="2">GVMAG-M-3300023179-91</strain>
    </source>
</reference>